<dbReference type="EMBL" id="UYSL01025926">
    <property type="protein sequence ID" value="VDL84857.1"/>
    <property type="molecule type" value="Genomic_DNA"/>
</dbReference>
<protein>
    <submittedName>
        <fullName evidence="3">Ovule protein</fullName>
    </submittedName>
</protein>
<keyword evidence="2" id="KW-1185">Reference proteome</keyword>
<dbReference type="WBParaSite" id="NBR_0002111601-mRNA-1">
    <property type="protein sequence ID" value="NBR_0002111601-mRNA-1"/>
    <property type="gene ID" value="NBR_0002111601"/>
</dbReference>
<sequence length="114" mass="12925">MIHTSYRILSQRVKSSGDVFSHHHPSEQPILTHQQCTHTLDELDGLPSELTSDRRIPRTHRSNKILPKIATRTPYPMHVMGMENSHCRMQKFGGLSCLLPGMGVSGAKIDYNNY</sequence>
<evidence type="ECO:0000313" key="2">
    <source>
        <dbReference type="Proteomes" id="UP000271162"/>
    </source>
</evidence>
<reference evidence="3" key="1">
    <citation type="submission" date="2017-02" db="UniProtKB">
        <authorList>
            <consortium name="WormBaseParasite"/>
        </authorList>
    </citation>
    <scope>IDENTIFICATION</scope>
</reference>
<organism evidence="3">
    <name type="scientific">Nippostrongylus brasiliensis</name>
    <name type="common">Rat hookworm</name>
    <dbReference type="NCBI Taxonomy" id="27835"/>
    <lineage>
        <taxon>Eukaryota</taxon>
        <taxon>Metazoa</taxon>
        <taxon>Ecdysozoa</taxon>
        <taxon>Nematoda</taxon>
        <taxon>Chromadorea</taxon>
        <taxon>Rhabditida</taxon>
        <taxon>Rhabditina</taxon>
        <taxon>Rhabditomorpha</taxon>
        <taxon>Strongyloidea</taxon>
        <taxon>Heligmosomidae</taxon>
        <taxon>Nippostrongylus</taxon>
    </lineage>
</organism>
<proteinExistence type="predicted"/>
<dbReference type="AlphaFoldDB" id="A0A0N4YV44"/>
<evidence type="ECO:0000313" key="1">
    <source>
        <dbReference type="EMBL" id="VDL84857.1"/>
    </source>
</evidence>
<reference evidence="1 2" key="2">
    <citation type="submission" date="2018-11" db="EMBL/GenBank/DDBJ databases">
        <authorList>
            <consortium name="Pathogen Informatics"/>
        </authorList>
    </citation>
    <scope>NUCLEOTIDE SEQUENCE [LARGE SCALE GENOMIC DNA]</scope>
</reference>
<gene>
    <name evidence="1" type="ORF">NBR_LOCUS21116</name>
</gene>
<name>A0A0N4YV44_NIPBR</name>
<evidence type="ECO:0000313" key="3">
    <source>
        <dbReference type="WBParaSite" id="NBR_0002111601-mRNA-1"/>
    </source>
</evidence>
<accession>A0A0N4YV44</accession>
<dbReference type="Proteomes" id="UP000271162">
    <property type="component" value="Unassembled WGS sequence"/>
</dbReference>